<dbReference type="InterPro" id="IPR001623">
    <property type="entry name" value="DnaJ_domain"/>
</dbReference>
<dbReference type="SUPFAM" id="SSF46565">
    <property type="entry name" value="Chaperone J-domain"/>
    <property type="match status" value="1"/>
</dbReference>
<dbReference type="Proteomes" id="UP000076066">
    <property type="component" value="Chromosome"/>
</dbReference>
<feature type="region of interest" description="Disordered" evidence="1">
    <location>
        <begin position="1"/>
        <end position="46"/>
    </location>
</feature>
<dbReference type="Gene3D" id="1.10.287.110">
    <property type="entry name" value="DnaJ domain"/>
    <property type="match status" value="1"/>
</dbReference>
<organism evidence="3 4">
    <name type="scientific">Haematospirillum jordaniae</name>
    <dbReference type="NCBI Taxonomy" id="1549855"/>
    <lineage>
        <taxon>Bacteria</taxon>
        <taxon>Pseudomonadati</taxon>
        <taxon>Pseudomonadota</taxon>
        <taxon>Alphaproteobacteria</taxon>
        <taxon>Rhodospirillales</taxon>
        <taxon>Novispirillaceae</taxon>
        <taxon>Haematospirillum</taxon>
    </lineage>
</organism>
<protein>
    <recommendedName>
        <fullName evidence="2">J domain-containing protein</fullName>
    </recommendedName>
</protein>
<evidence type="ECO:0000313" key="3">
    <source>
        <dbReference type="EMBL" id="AMW34093.1"/>
    </source>
</evidence>
<dbReference type="InterPro" id="IPR036869">
    <property type="entry name" value="J_dom_sf"/>
</dbReference>
<dbReference type="AlphaFoldDB" id="A0A143DCU3"/>
<dbReference type="EMBL" id="CP014525">
    <property type="protein sequence ID" value="AMW34093.1"/>
    <property type="molecule type" value="Genomic_DNA"/>
</dbReference>
<dbReference type="PRINTS" id="PR00625">
    <property type="entry name" value="JDOMAIN"/>
</dbReference>
<reference evidence="3 4" key="1">
    <citation type="submission" date="2016-02" db="EMBL/GenBank/DDBJ databases">
        <title>Complete Genome of H5569, the type strain of the newly described species Haematospirillium jordaniae.</title>
        <authorList>
            <person name="Nicholson A.C."/>
            <person name="Humrighouse B.W."/>
            <person name="Loparov V."/>
            <person name="McQuiston J.R."/>
        </authorList>
    </citation>
    <scope>NUCLEOTIDE SEQUENCE [LARGE SCALE GENOMIC DNA]</scope>
    <source>
        <strain evidence="3 4">H5569</strain>
    </source>
</reference>
<name>A0A143DCU3_9PROT</name>
<evidence type="ECO:0000259" key="2">
    <source>
        <dbReference type="PROSITE" id="PS50076"/>
    </source>
</evidence>
<evidence type="ECO:0000313" key="4">
    <source>
        <dbReference type="Proteomes" id="UP000076066"/>
    </source>
</evidence>
<evidence type="ECO:0000256" key="1">
    <source>
        <dbReference type="SAM" id="MobiDB-lite"/>
    </source>
</evidence>
<dbReference type="STRING" id="1549855.AY555_01685"/>
<dbReference type="CDD" id="cd06257">
    <property type="entry name" value="DnaJ"/>
    <property type="match status" value="1"/>
</dbReference>
<proteinExistence type="predicted"/>
<dbReference type="SMART" id="SM00271">
    <property type="entry name" value="DnaJ"/>
    <property type="match status" value="1"/>
</dbReference>
<sequence length="211" mass="24380">MRNRKPENGAPGAPDPFDPFGRTRTASGPETHACAMPGCSQQGEYRAPRDRGLTDYIWLCLDHVRSYNRQWNYYENMSPQELEDEIRKDYTWQRPTWKLGTLGGGADRSGATRFRDHFGFFDPERDEAEAGRGRWHRNSHKTQPDNPEERKALETLGLHLPLDINELRTRYRALVKEHHPDLNHDDPDAEERFKTINDAYHTLLAGLKAPG</sequence>
<feature type="region of interest" description="Disordered" evidence="1">
    <location>
        <begin position="129"/>
        <end position="148"/>
    </location>
</feature>
<gene>
    <name evidence="3" type="ORF">AY555_01685</name>
</gene>
<feature type="domain" description="J" evidence="2">
    <location>
        <begin position="151"/>
        <end position="208"/>
    </location>
</feature>
<dbReference type="Pfam" id="PF00226">
    <property type="entry name" value="DnaJ"/>
    <property type="match status" value="1"/>
</dbReference>
<accession>A0A143DCU3</accession>
<keyword evidence="4" id="KW-1185">Reference proteome</keyword>
<dbReference type="PROSITE" id="PS50076">
    <property type="entry name" value="DNAJ_2"/>
    <property type="match status" value="1"/>
</dbReference>
<dbReference type="KEGG" id="hjo:AY555_01685"/>